<dbReference type="AlphaFoldDB" id="A0A6G0YUE6"/>
<reference evidence="1 2" key="1">
    <citation type="submission" date="2019-08" db="EMBL/GenBank/DDBJ databases">
        <title>Whole genome of Aphis craccivora.</title>
        <authorList>
            <person name="Voronova N.V."/>
            <person name="Shulinski R.S."/>
            <person name="Bandarenka Y.V."/>
            <person name="Zhorov D.G."/>
            <person name="Warner D."/>
        </authorList>
    </citation>
    <scope>NUCLEOTIDE SEQUENCE [LARGE SCALE GENOMIC DNA]</scope>
    <source>
        <strain evidence="1">180601</strain>
        <tissue evidence="1">Whole Body</tissue>
    </source>
</reference>
<protein>
    <submittedName>
        <fullName evidence="1">KRAB-A domain-containing protein 2-like</fullName>
    </submittedName>
</protein>
<dbReference type="EMBL" id="VUJU01002341">
    <property type="protein sequence ID" value="KAF0761617.1"/>
    <property type="molecule type" value="Genomic_DNA"/>
</dbReference>
<organism evidence="1 2">
    <name type="scientific">Aphis craccivora</name>
    <name type="common">Cowpea aphid</name>
    <dbReference type="NCBI Taxonomy" id="307492"/>
    <lineage>
        <taxon>Eukaryota</taxon>
        <taxon>Metazoa</taxon>
        <taxon>Ecdysozoa</taxon>
        <taxon>Arthropoda</taxon>
        <taxon>Hexapoda</taxon>
        <taxon>Insecta</taxon>
        <taxon>Pterygota</taxon>
        <taxon>Neoptera</taxon>
        <taxon>Paraneoptera</taxon>
        <taxon>Hemiptera</taxon>
        <taxon>Sternorrhyncha</taxon>
        <taxon>Aphidomorpha</taxon>
        <taxon>Aphidoidea</taxon>
        <taxon>Aphididae</taxon>
        <taxon>Aphidini</taxon>
        <taxon>Aphis</taxon>
        <taxon>Aphis</taxon>
    </lineage>
</organism>
<dbReference type="Proteomes" id="UP000478052">
    <property type="component" value="Unassembled WGS sequence"/>
</dbReference>
<proteinExistence type="predicted"/>
<evidence type="ECO:0000313" key="2">
    <source>
        <dbReference type="Proteomes" id="UP000478052"/>
    </source>
</evidence>
<keyword evidence="2" id="KW-1185">Reference proteome</keyword>
<accession>A0A6G0YUE6</accession>
<sequence length="69" mass="7974">MCLHPRRTFVKLSDMKLQKKKYQDLNLNSVEPTDSANIIYVITEHKKKGLHKLGTAYGLLKDGLLYSLR</sequence>
<name>A0A6G0YUE6_APHCR</name>
<evidence type="ECO:0000313" key="1">
    <source>
        <dbReference type="EMBL" id="KAF0761617.1"/>
    </source>
</evidence>
<gene>
    <name evidence="1" type="ORF">FWK35_00021418</name>
</gene>
<comment type="caution">
    <text evidence="1">The sequence shown here is derived from an EMBL/GenBank/DDBJ whole genome shotgun (WGS) entry which is preliminary data.</text>
</comment>